<dbReference type="EMBL" id="GGMR01020511">
    <property type="protein sequence ID" value="MBY33130.1"/>
    <property type="molecule type" value="Transcribed_RNA"/>
</dbReference>
<evidence type="ECO:0000256" key="1">
    <source>
        <dbReference type="SAM" id="Phobius"/>
    </source>
</evidence>
<feature type="transmembrane region" description="Helical" evidence="1">
    <location>
        <begin position="39"/>
        <end position="60"/>
    </location>
</feature>
<organism evidence="2">
    <name type="scientific">Schizaphis graminum</name>
    <name type="common">Green bug aphid</name>
    <dbReference type="NCBI Taxonomy" id="13262"/>
    <lineage>
        <taxon>Eukaryota</taxon>
        <taxon>Metazoa</taxon>
        <taxon>Ecdysozoa</taxon>
        <taxon>Arthropoda</taxon>
        <taxon>Hexapoda</taxon>
        <taxon>Insecta</taxon>
        <taxon>Pterygota</taxon>
        <taxon>Neoptera</taxon>
        <taxon>Paraneoptera</taxon>
        <taxon>Hemiptera</taxon>
        <taxon>Sternorrhyncha</taxon>
        <taxon>Aphidomorpha</taxon>
        <taxon>Aphidoidea</taxon>
        <taxon>Aphididae</taxon>
        <taxon>Aphidini</taxon>
        <taxon>Schizaphis</taxon>
    </lineage>
</organism>
<keyword evidence="1" id="KW-1133">Transmembrane helix</keyword>
<feature type="transmembrane region" description="Helical" evidence="1">
    <location>
        <begin position="12"/>
        <end position="33"/>
    </location>
</feature>
<reference evidence="2" key="1">
    <citation type="submission" date="2018-04" db="EMBL/GenBank/DDBJ databases">
        <title>Transcriptome of Schizaphis graminum biotype I.</title>
        <authorList>
            <person name="Scully E.D."/>
            <person name="Geib S.M."/>
            <person name="Palmer N.A."/>
            <person name="Koch K."/>
            <person name="Bradshaw J."/>
            <person name="Heng-Moss T."/>
            <person name="Sarath G."/>
        </authorList>
    </citation>
    <scope>NUCLEOTIDE SEQUENCE</scope>
</reference>
<sequence length="110" mass="13207">MVVYLQFTMFIILMKLTLLSCFFTYQLVFIFAFRSWSNLRYYCMLYIFNINSIYVINTLYYSKLLWWICRPHSLRLFVKNYLTASSNLCPTATLKNVPISKFNIVKYLGS</sequence>
<keyword evidence="1" id="KW-0812">Transmembrane</keyword>
<keyword evidence="1" id="KW-0472">Membrane</keyword>
<dbReference type="AlphaFoldDB" id="A0A2S2PUI2"/>
<name>A0A2S2PUI2_SCHGA</name>
<gene>
    <name evidence="2" type="ORF">g.67747</name>
</gene>
<protein>
    <submittedName>
        <fullName evidence="2">Uncharacterized protein</fullName>
    </submittedName>
</protein>
<proteinExistence type="predicted"/>
<accession>A0A2S2PUI2</accession>
<evidence type="ECO:0000313" key="2">
    <source>
        <dbReference type="EMBL" id="MBY33130.1"/>
    </source>
</evidence>